<evidence type="ECO:0000256" key="2">
    <source>
        <dbReference type="PIRSR" id="PIRSR600101-1"/>
    </source>
</evidence>
<evidence type="ECO:0000313" key="6">
    <source>
        <dbReference type="Proteomes" id="UP000823561"/>
    </source>
</evidence>
<comment type="caution">
    <text evidence="5">The sequence shown here is derived from an EMBL/GenBank/DDBJ whole genome shotgun (WGS) entry which is preliminary data.</text>
</comment>
<dbReference type="InterPro" id="IPR043138">
    <property type="entry name" value="GGT_lsub"/>
</dbReference>
<dbReference type="GO" id="GO:0006751">
    <property type="term" value="P:glutathione catabolic process"/>
    <property type="evidence" value="ECO:0007669"/>
    <property type="project" value="UniProtKB-UniRule"/>
</dbReference>
<comment type="catalytic activity">
    <reaction evidence="4">
        <text>an S-substituted glutathione + H2O = an S-substituted L-cysteinylglycine + L-glutamate</text>
        <dbReference type="Rhea" id="RHEA:59468"/>
        <dbReference type="ChEBI" id="CHEBI:15377"/>
        <dbReference type="ChEBI" id="CHEBI:29985"/>
        <dbReference type="ChEBI" id="CHEBI:90779"/>
        <dbReference type="ChEBI" id="CHEBI:143103"/>
        <dbReference type="EC" id="3.4.19.13"/>
    </reaction>
</comment>
<dbReference type="EC" id="2.3.2.2" evidence="4"/>
<dbReference type="AlphaFoldDB" id="A0AAV6GF53"/>
<reference evidence="5" key="1">
    <citation type="submission" date="2020-10" db="EMBL/GenBank/DDBJ databases">
        <title>Chromosome-scale genome assembly of the Allis shad, Alosa alosa.</title>
        <authorList>
            <person name="Margot Z."/>
            <person name="Christophe K."/>
            <person name="Cabau C."/>
            <person name="Louis A."/>
            <person name="Berthelot C."/>
            <person name="Parey E."/>
            <person name="Roest Crollius H."/>
            <person name="Montfort J."/>
            <person name="Robinson-Rechavi M."/>
            <person name="Bucao C."/>
            <person name="Bouchez O."/>
            <person name="Gislard M."/>
            <person name="Lluch J."/>
            <person name="Milhes M."/>
            <person name="Lampietro C."/>
            <person name="Lopez Roques C."/>
            <person name="Donnadieu C."/>
            <person name="Braasch I."/>
            <person name="Desvignes T."/>
            <person name="Postlethwait J."/>
            <person name="Bobe J."/>
            <person name="Guiguen Y."/>
        </authorList>
    </citation>
    <scope>NUCLEOTIDE SEQUENCE</scope>
    <source>
        <strain evidence="5">M-15738</strain>
        <tissue evidence="5">Blood</tissue>
    </source>
</reference>
<dbReference type="FunFam" id="1.10.246.130:FF:000001">
    <property type="entry name" value="Gamma-glutamyltransferase 5 isoform 1"/>
    <property type="match status" value="1"/>
</dbReference>
<dbReference type="GO" id="GO:0002951">
    <property type="term" value="F:leukotriene-C(4) hydrolase"/>
    <property type="evidence" value="ECO:0007669"/>
    <property type="project" value="TreeGrafter"/>
</dbReference>
<dbReference type="InterPro" id="IPR000101">
    <property type="entry name" value="GGT_peptidase"/>
</dbReference>
<feature type="binding site" evidence="3">
    <location>
        <position position="128"/>
    </location>
    <ligand>
        <name>L-glutamate</name>
        <dbReference type="ChEBI" id="CHEBI:29985"/>
    </ligand>
</feature>
<keyword evidence="4" id="KW-0812">Transmembrane</keyword>
<evidence type="ECO:0000256" key="4">
    <source>
        <dbReference type="RuleBase" id="RU368068"/>
    </source>
</evidence>
<dbReference type="GO" id="GO:1901750">
    <property type="term" value="P:leukotriene D4 biosynthetic process"/>
    <property type="evidence" value="ECO:0007669"/>
    <property type="project" value="TreeGrafter"/>
</dbReference>
<comment type="function">
    <text evidence="4">Cleaves the gamma-glutamyl peptide bond of glutathione and glutathione conjugates.</text>
</comment>
<name>A0AAV6GF53_9TELE</name>
<gene>
    <name evidence="5" type="ORF">AALO_G00163160</name>
</gene>
<dbReference type="Pfam" id="PF01019">
    <property type="entry name" value="G_glu_transpept"/>
    <property type="match status" value="1"/>
</dbReference>
<keyword evidence="4" id="KW-1133">Transmembrane helix</keyword>
<feature type="transmembrane region" description="Helical" evidence="4">
    <location>
        <begin position="27"/>
        <end position="49"/>
    </location>
</feature>
<dbReference type="PANTHER" id="PTHR11686:SF53">
    <property type="entry name" value="GLUTATHIONE HYDROLASE"/>
    <property type="match status" value="1"/>
</dbReference>
<sequence length="582" mass="63423">MGFTWHTDERSCSNRYNRMAKSKSCQCCLICCGLLCVAGIITVCCLFFFPPGPSCSDGTFTRGAVAADSKLCSDIGRDMLQKGGSAVDAAIAALICTGLVNPQSMGLGGGSIFTIRDKAGKVTVISSRETVPKTFKPNLMSDCKGKQFYHGAQWIGVPGELRGYKAAHDRFGKLKWEELFAPSIRLAREGFPMPPYLFSFISHPILKPLIIGTQLCELFCHANKTLLSTKDILRYPKLADTMETIAKEGAEAFYTGTIAHDIIDDIRAAGGSLTLEDLKSFRVRRDDALKVPMGDYTMHIPPPPAGGAILTFVLNIMKGYNLSPASLSGKEKVRTFQRFIEACKFANGQKKNVKDPEYHSVDVSNLIKEDFAAKVRGLISSEKTHNASYYDVTPSRDQMGTTHVSVIAGDGTAVSVTSTINQMFGSLVYSKKTGIMLNNELGDFCNKAWDIRSGEQPPSSMAPLILRSESRDKTLVIGGSGGSLITSAMALSIVNHLWLGMSLEDAIASPIVFVDGDNKVSFESNPKVFIDFDKDLKEDLLRLGHVDGKYPFFLNVVNAAMTERGCIRAVSDHRKLGKASCY</sequence>
<accession>A0AAV6GF53</accession>
<evidence type="ECO:0000256" key="3">
    <source>
        <dbReference type="PIRSR" id="PIRSR600101-2"/>
    </source>
</evidence>
<feature type="binding site" evidence="3">
    <location>
        <position position="443"/>
    </location>
    <ligand>
        <name>L-glutamate</name>
        <dbReference type="ChEBI" id="CHEBI:29985"/>
    </ligand>
</feature>
<feature type="binding site" evidence="3">
    <location>
        <begin position="459"/>
        <end position="460"/>
    </location>
    <ligand>
        <name>L-glutamate</name>
        <dbReference type="ChEBI" id="CHEBI:29985"/>
    </ligand>
</feature>
<comment type="catalytic activity">
    <reaction evidence="4">
        <text>glutathione + H2O = L-cysteinylglycine + L-glutamate</text>
        <dbReference type="Rhea" id="RHEA:28807"/>
        <dbReference type="ChEBI" id="CHEBI:15377"/>
        <dbReference type="ChEBI" id="CHEBI:29985"/>
        <dbReference type="ChEBI" id="CHEBI:57925"/>
        <dbReference type="ChEBI" id="CHEBI:61694"/>
        <dbReference type="EC" id="3.4.19.13"/>
    </reaction>
</comment>
<keyword evidence="4" id="KW-0472">Membrane</keyword>
<keyword evidence="6" id="KW-1185">Reference proteome</keyword>
<keyword evidence="4" id="KW-0012">Acyltransferase</keyword>
<organism evidence="5 6">
    <name type="scientific">Alosa alosa</name>
    <name type="common">allis shad</name>
    <dbReference type="NCBI Taxonomy" id="278164"/>
    <lineage>
        <taxon>Eukaryota</taxon>
        <taxon>Metazoa</taxon>
        <taxon>Chordata</taxon>
        <taxon>Craniata</taxon>
        <taxon>Vertebrata</taxon>
        <taxon>Euteleostomi</taxon>
        <taxon>Actinopterygii</taxon>
        <taxon>Neopterygii</taxon>
        <taxon>Teleostei</taxon>
        <taxon>Clupei</taxon>
        <taxon>Clupeiformes</taxon>
        <taxon>Clupeoidei</taxon>
        <taxon>Clupeidae</taxon>
        <taxon>Alosa</taxon>
    </lineage>
</organism>
<dbReference type="GO" id="GO:0005886">
    <property type="term" value="C:plasma membrane"/>
    <property type="evidence" value="ECO:0007669"/>
    <property type="project" value="TreeGrafter"/>
</dbReference>
<proteinExistence type="inferred from homology"/>
<comment type="similarity">
    <text evidence="1">Belongs to the gamma-glutamyltransferase family.</text>
</comment>
<dbReference type="GO" id="GO:0103068">
    <property type="term" value="F:leukotriene C4 gamma-glutamyl transferase activity"/>
    <property type="evidence" value="ECO:0007669"/>
    <property type="project" value="UniProtKB-EC"/>
</dbReference>
<dbReference type="Proteomes" id="UP000823561">
    <property type="component" value="Chromosome 12"/>
</dbReference>
<feature type="binding site" evidence="3">
    <location>
        <begin position="419"/>
        <end position="421"/>
    </location>
    <ligand>
        <name>L-glutamate</name>
        <dbReference type="ChEBI" id="CHEBI:29985"/>
    </ligand>
</feature>
<dbReference type="InterPro" id="IPR043137">
    <property type="entry name" value="GGT_ssub_C"/>
</dbReference>
<dbReference type="InterPro" id="IPR029055">
    <property type="entry name" value="Ntn_hydrolases_N"/>
</dbReference>
<protein>
    <recommendedName>
        <fullName evidence="4">Glutathione hydrolase</fullName>
        <ecNumber evidence="4">2.3.2.2</ecNumber>
        <ecNumber evidence="4">3.4.19.13</ecNumber>
    </recommendedName>
    <alternativeName>
        <fullName evidence="4">Gamma-glutamyltransferase</fullName>
    </alternativeName>
    <alternativeName>
        <fullName evidence="4">Gamma-glutamyltranspeptidase</fullName>
    </alternativeName>
</protein>
<keyword evidence="4" id="KW-0378">Hydrolase</keyword>
<comment type="catalytic activity">
    <reaction evidence="4">
        <text>an N-terminal (5-L-glutamyl)-[peptide] + an alpha-amino acid = 5-L-glutamyl amino acid + an N-terminal L-alpha-aminoacyl-[peptide]</text>
        <dbReference type="Rhea" id="RHEA:23904"/>
        <dbReference type="Rhea" id="RHEA-COMP:9780"/>
        <dbReference type="Rhea" id="RHEA-COMP:9795"/>
        <dbReference type="ChEBI" id="CHEBI:77644"/>
        <dbReference type="ChEBI" id="CHEBI:78597"/>
        <dbReference type="ChEBI" id="CHEBI:78599"/>
        <dbReference type="ChEBI" id="CHEBI:78608"/>
        <dbReference type="EC" id="2.3.2.2"/>
    </reaction>
</comment>
<keyword evidence="4" id="KW-0808">Transferase</keyword>
<dbReference type="EMBL" id="JADWDJ010000012">
    <property type="protein sequence ID" value="KAG5272240.1"/>
    <property type="molecule type" value="Genomic_DNA"/>
</dbReference>
<dbReference type="GO" id="GO:0006954">
    <property type="term" value="P:inflammatory response"/>
    <property type="evidence" value="ECO:0007669"/>
    <property type="project" value="TreeGrafter"/>
</dbReference>
<dbReference type="SUPFAM" id="SSF56235">
    <property type="entry name" value="N-terminal nucleophile aminohydrolases (Ntn hydrolases)"/>
    <property type="match status" value="1"/>
</dbReference>
<dbReference type="Gene3D" id="3.60.20.40">
    <property type="match status" value="1"/>
</dbReference>
<comment type="pathway">
    <text evidence="4">Sulfur metabolism; glutathione metabolism.</text>
</comment>
<evidence type="ECO:0000313" key="5">
    <source>
        <dbReference type="EMBL" id="KAG5272240.1"/>
    </source>
</evidence>
<dbReference type="EC" id="3.4.19.13" evidence="4"/>
<dbReference type="Gene3D" id="1.10.246.130">
    <property type="match status" value="1"/>
</dbReference>
<dbReference type="PANTHER" id="PTHR11686">
    <property type="entry name" value="GAMMA GLUTAMYL TRANSPEPTIDASE"/>
    <property type="match status" value="1"/>
</dbReference>
<feature type="active site" description="Nucleophile" evidence="2">
    <location>
        <position position="401"/>
    </location>
</feature>
<feature type="binding site" evidence="3">
    <location>
        <position position="482"/>
    </location>
    <ligand>
        <name>L-glutamate</name>
        <dbReference type="ChEBI" id="CHEBI:29985"/>
    </ligand>
</feature>
<comment type="subcellular location">
    <subcellularLocation>
        <location evidence="4">Membrane</location>
        <topology evidence="4">Single-pass type II membrane protein</topology>
    </subcellularLocation>
</comment>
<dbReference type="GO" id="GO:0036374">
    <property type="term" value="F:glutathione hydrolase activity"/>
    <property type="evidence" value="ECO:0007669"/>
    <property type="project" value="UniProtKB-UniRule"/>
</dbReference>
<evidence type="ECO:0000256" key="1">
    <source>
        <dbReference type="ARBA" id="ARBA00009381"/>
    </source>
</evidence>
<dbReference type="PRINTS" id="PR01210">
    <property type="entry name" value="GGTRANSPTASE"/>
</dbReference>